<evidence type="ECO:0000256" key="20">
    <source>
        <dbReference type="ARBA" id="ARBA00078797"/>
    </source>
</evidence>
<proteinExistence type="predicted"/>
<keyword evidence="14" id="KW-0238">DNA-binding</keyword>
<feature type="compositionally biased region" description="Low complexity" evidence="23">
    <location>
        <begin position="400"/>
        <end position="409"/>
    </location>
</feature>
<dbReference type="GO" id="GO:0008270">
    <property type="term" value="F:zinc ion binding"/>
    <property type="evidence" value="ECO:0007669"/>
    <property type="project" value="UniProtKB-KW"/>
</dbReference>
<evidence type="ECO:0000256" key="16">
    <source>
        <dbReference type="ARBA" id="ARBA00023163"/>
    </source>
</evidence>
<feature type="domain" description="C2H2-type" evidence="24">
    <location>
        <begin position="1489"/>
        <end position="1516"/>
    </location>
</feature>
<dbReference type="InterPro" id="IPR044413">
    <property type="entry name" value="PRDM1_PR-SET"/>
</dbReference>
<keyword evidence="26" id="KW-1185">Reference proteome</keyword>
<feature type="region of interest" description="Disordered" evidence="23">
    <location>
        <begin position="755"/>
        <end position="786"/>
    </location>
</feature>
<feature type="compositionally biased region" description="Low complexity" evidence="23">
    <location>
        <begin position="553"/>
        <end position="562"/>
    </location>
</feature>
<reference evidence="27" key="1">
    <citation type="submission" date="2025-08" db="UniProtKB">
        <authorList>
            <consortium name="RefSeq"/>
        </authorList>
    </citation>
    <scope>IDENTIFICATION</scope>
    <source>
        <tissue evidence="27">Entire body</tissue>
    </source>
</reference>
<feature type="domain" description="C2H2-type" evidence="24">
    <location>
        <begin position="726"/>
        <end position="765"/>
    </location>
</feature>
<dbReference type="GO" id="GO:0001227">
    <property type="term" value="F:DNA-binding transcription repressor activity, RNA polymerase II-specific"/>
    <property type="evidence" value="ECO:0007669"/>
    <property type="project" value="InterPro"/>
</dbReference>
<feature type="region of interest" description="Disordered" evidence="23">
    <location>
        <begin position="1675"/>
        <end position="1735"/>
    </location>
</feature>
<keyword evidence="12" id="KW-0391">Immunity</keyword>
<feature type="region of interest" description="Disordered" evidence="23">
    <location>
        <begin position="553"/>
        <end position="601"/>
    </location>
</feature>
<comment type="subunit">
    <text evidence="18">Interacts with PRMT5. Interacts with FBXO10. Interacts with FBXO11. Interacts with multiple nuclear sumoylation E3 ligases, including CBX4, PIAS1, PIAS2, PIAS3, PIAS4, PML and RNF4, but not RANBP2. Interacts with LDB1, SMARCD3 and SMARCC1. Interacts with EEIG1; following TNFSF11/RANKL stimulation in bone marrow-derived macrophages, the interaction promotes the binding of PRDM1/BLIMP1 to the gene promoter of IRF8.</text>
</comment>
<keyword evidence="5" id="KW-0489">Methyltransferase</keyword>
<feature type="region of interest" description="Disordered" evidence="23">
    <location>
        <begin position="1098"/>
        <end position="1143"/>
    </location>
</feature>
<evidence type="ECO:0000313" key="27">
    <source>
        <dbReference type="RefSeq" id="XP_025829492.1"/>
    </source>
</evidence>
<evidence type="ECO:0000256" key="5">
    <source>
        <dbReference type="ARBA" id="ARBA00022603"/>
    </source>
</evidence>
<dbReference type="FunFam" id="3.30.160.60:FF:000748">
    <property type="entry name" value="PR domain zinc finger protein"/>
    <property type="match status" value="2"/>
</dbReference>
<dbReference type="GO" id="GO:0002250">
    <property type="term" value="P:adaptive immune response"/>
    <property type="evidence" value="ECO:0007669"/>
    <property type="project" value="UniProtKB-KW"/>
</dbReference>
<dbReference type="OrthoDB" id="7327383at2759"/>
<dbReference type="Gene3D" id="3.30.160.60">
    <property type="entry name" value="Classic Zinc Finger"/>
    <property type="match status" value="10"/>
</dbReference>
<evidence type="ECO:0000256" key="14">
    <source>
        <dbReference type="ARBA" id="ARBA00023125"/>
    </source>
</evidence>
<evidence type="ECO:0000256" key="12">
    <source>
        <dbReference type="ARBA" id="ARBA00022859"/>
    </source>
</evidence>
<dbReference type="SMART" id="SM00355">
    <property type="entry name" value="ZnF_C2H2"/>
    <property type="match status" value="10"/>
</dbReference>
<feature type="compositionally biased region" description="Polar residues" evidence="23">
    <location>
        <begin position="1638"/>
        <end position="1651"/>
    </location>
</feature>
<evidence type="ECO:0000256" key="3">
    <source>
        <dbReference type="ARBA" id="ARBA00022499"/>
    </source>
</evidence>
<dbReference type="PANTHER" id="PTHR16515:SF59">
    <property type="entry name" value="PR DOMAIN ZINC FINGER PROTEIN 1"/>
    <property type="match status" value="1"/>
</dbReference>
<feature type="region of interest" description="Disordered" evidence="23">
    <location>
        <begin position="223"/>
        <end position="268"/>
    </location>
</feature>
<feature type="compositionally biased region" description="Basic and acidic residues" evidence="23">
    <location>
        <begin position="238"/>
        <end position="253"/>
    </location>
</feature>
<dbReference type="SUPFAM" id="SSF57667">
    <property type="entry name" value="beta-beta-alpha zinc fingers"/>
    <property type="match status" value="6"/>
</dbReference>
<keyword evidence="10 22" id="KW-0863">Zinc-finger</keyword>
<feature type="region of interest" description="Disordered" evidence="23">
    <location>
        <begin position="1630"/>
        <end position="1661"/>
    </location>
</feature>
<keyword evidence="17" id="KW-0539">Nucleus</keyword>
<evidence type="ECO:0000256" key="18">
    <source>
        <dbReference type="ARBA" id="ARBA00063130"/>
    </source>
</evidence>
<name>A0A7F5R2E1_AGRPL</name>
<feature type="compositionally biased region" description="Polar residues" evidence="23">
    <location>
        <begin position="1455"/>
        <end position="1469"/>
    </location>
</feature>
<feature type="compositionally biased region" description="Polar residues" evidence="23">
    <location>
        <begin position="1"/>
        <end position="12"/>
    </location>
</feature>
<keyword evidence="6" id="KW-0808">Transferase</keyword>
<keyword evidence="7" id="KW-0949">S-adenosyl-L-methionine</keyword>
<feature type="compositionally biased region" description="Polar residues" evidence="23">
    <location>
        <begin position="1691"/>
        <end position="1713"/>
    </location>
</feature>
<comment type="subcellular location">
    <subcellularLocation>
        <location evidence="1">Nucleus</location>
    </subcellularLocation>
</comment>
<dbReference type="GO" id="GO:0005737">
    <property type="term" value="C:cytoplasm"/>
    <property type="evidence" value="ECO:0007669"/>
    <property type="project" value="TreeGrafter"/>
</dbReference>
<dbReference type="PROSITE" id="PS50157">
    <property type="entry name" value="ZINC_FINGER_C2H2_2"/>
    <property type="match status" value="10"/>
</dbReference>
<protein>
    <recommendedName>
        <fullName evidence="19">PR domain zinc finger protein 1</fullName>
    </recommendedName>
    <alternativeName>
        <fullName evidence="20">Beta-interferon gene positive regulatory domain I-binding factor</fullName>
    </alternativeName>
    <alternativeName>
        <fullName evidence="21">PR domain-containing protein 1</fullName>
    </alternativeName>
</protein>
<keyword evidence="13" id="KW-0805">Transcription regulation</keyword>
<dbReference type="InterPro" id="IPR050331">
    <property type="entry name" value="Zinc_finger"/>
</dbReference>
<keyword evidence="9" id="KW-0677">Repeat</keyword>
<dbReference type="Pfam" id="PF00096">
    <property type="entry name" value="zf-C2H2"/>
    <property type="match status" value="8"/>
</dbReference>
<dbReference type="GO" id="GO:0005634">
    <property type="term" value="C:nucleus"/>
    <property type="evidence" value="ECO:0007669"/>
    <property type="project" value="UniProtKB-SubCell"/>
</dbReference>
<dbReference type="FunFam" id="3.30.160.60:FF:000262">
    <property type="entry name" value="PR domain zinc finger protein 1"/>
    <property type="match status" value="2"/>
</dbReference>
<dbReference type="Proteomes" id="UP000192223">
    <property type="component" value="Unplaced"/>
</dbReference>
<dbReference type="InParanoid" id="A0A7F5R2E1"/>
<dbReference type="GO" id="GO:0008170">
    <property type="term" value="F:N-methyltransferase activity"/>
    <property type="evidence" value="ECO:0007669"/>
    <property type="project" value="UniProtKB-ARBA"/>
</dbReference>
<dbReference type="GO" id="GO:0045087">
    <property type="term" value="P:innate immune response"/>
    <property type="evidence" value="ECO:0007669"/>
    <property type="project" value="UniProtKB-KW"/>
</dbReference>
<dbReference type="Gene3D" id="2.170.270.10">
    <property type="entry name" value="SET domain"/>
    <property type="match status" value="2"/>
</dbReference>
<feature type="compositionally biased region" description="Low complexity" evidence="23">
    <location>
        <begin position="1428"/>
        <end position="1437"/>
    </location>
</feature>
<dbReference type="InterPro" id="IPR036236">
    <property type="entry name" value="Znf_C2H2_sf"/>
</dbReference>
<feature type="region of interest" description="Disordered" evidence="23">
    <location>
        <begin position="398"/>
        <end position="474"/>
    </location>
</feature>
<keyword evidence="3" id="KW-1017">Isopeptide bond</keyword>
<feature type="compositionally biased region" description="Polar residues" evidence="23">
    <location>
        <begin position="763"/>
        <end position="776"/>
    </location>
</feature>
<feature type="domain" description="C2H2-type" evidence="24">
    <location>
        <begin position="1545"/>
        <end position="1572"/>
    </location>
</feature>
<feature type="domain" description="C2H2-type" evidence="24">
    <location>
        <begin position="1601"/>
        <end position="1640"/>
    </location>
</feature>
<dbReference type="GO" id="GO:0045165">
    <property type="term" value="P:cell fate commitment"/>
    <property type="evidence" value="ECO:0007669"/>
    <property type="project" value="TreeGrafter"/>
</dbReference>
<feature type="compositionally biased region" description="Low complexity" evidence="23">
    <location>
        <begin position="1275"/>
        <end position="1284"/>
    </location>
</feature>
<keyword evidence="16" id="KW-0804">Transcription</keyword>
<feature type="domain" description="SET" evidence="25">
    <location>
        <begin position="938"/>
        <end position="1054"/>
    </location>
</feature>
<dbReference type="Pfam" id="PF21549">
    <property type="entry name" value="PRDM2_PR"/>
    <property type="match status" value="2"/>
</dbReference>
<evidence type="ECO:0000256" key="10">
    <source>
        <dbReference type="ARBA" id="ARBA00022771"/>
    </source>
</evidence>
<feature type="domain" description="SET" evidence="25">
    <location>
        <begin position="63"/>
        <end position="179"/>
    </location>
</feature>
<dbReference type="PROSITE" id="PS50280">
    <property type="entry name" value="SET"/>
    <property type="match status" value="2"/>
</dbReference>
<feature type="domain" description="C2H2-type" evidence="24">
    <location>
        <begin position="1517"/>
        <end position="1544"/>
    </location>
</feature>
<evidence type="ECO:0000256" key="19">
    <source>
        <dbReference type="ARBA" id="ARBA00067594"/>
    </source>
</evidence>
<feature type="compositionally biased region" description="Polar residues" evidence="23">
    <location>
        <begin position="580"/>
        <end position="594"/>
    </location>
</feature>
<dbReference type="KEGG" id="apln:108736892"/>
<evidence type="ECO:0000256" key="21">
    <source>
        <dbReference type="ARBA" id="ARBA00082169"/>
    </source>
</evidence>
<evidence type="ECO:0000256" key="17">
    <source>
        <dbReference type="ARBA" id="ARBA00023242"/>
    </source>
</evidence>
<feature type="region of interest" description="Disordered" evidence="23">
    <location>
        <begin position="1"/>
        <end position="26"/>
    </location>
</feature>
<dbReference type="RefSeq" id="XP_025829492.1">
    <property type="nucleotide sequence ID" value="XM_025973707.1"/>
</dbReference>
<feature type="domain" description="C2H2-type" evidence="24">
    <location>
        <begin position="698"/>
        <end position="725"/>
    </location>
</feature>
<dbReference type="FunFam" id="3.30.160.60:FF:000211">
    <property type="entry name" value="PR domain zinc finger protein 1"/>
    <property type="match status" value="2"/>
</dbReference>
<dbReference type="GeneID" id="108736892"/>
<feature type="domain" description="C2H2-type" evidence="24">
    <location>
        <begin position="614"/>
        <end position="641"/>
    </location>
</feature>
<feature type="compositionally biased region" description="Polar residues" evidence="23">
    <location>
        <begin position="816"/>
        <end position="838"/>
    </location>
</feature>
<dbReference type="PANTHER" id="PTHR16515">
    <property type="entry name" value="PR DOMAIN ZINC FINGER PROTEIN"/>
    <property type="match status" value="1"/>
</dbReference>
<evidence type="ECO:0000256" key="23">
    <source>
        <dbReference type="SAM" id="MobiDB-lite"/>
    </source>
</evidence>
<feature type="domain" description="C2H2-type" evidence="24">
    <location>
        <begin position="670"/>
        <end position="697"/>
    </location>
</feature>
<dbReference type="FunFam" id="3.30.160.60:FF:000132">
    <property type="entry name" value="PR domain zinc finger protein 1"/>
    <property type="match status" value="2"/>
</dbReference>
<accession>A0A7F5R2E1</accession>
<dbReference type="InterPro" id="IPR046341">
    <property type="entry name" value="SET_dom_sf"/>
</dbReference>
<keyword evidence="11" id="KW-0862">Zinc</keyword>
<evidence type="ECO:0000256" key="2">
    <source>
        <dbReference type="ARBA" id="ARBA00022491"/>
    </source>
</evidence>
<evidence type="ECO:0000259" key="25">
    <source>
        <dbReference type="PROSITE" id="PS50280"/>
    </source>
</evidence>
<organism evidence="26 27">
    <name type="scientific">Agrilus planipennis</name>
    <name type="common">Emerald ash borer</name>
    <name type="synonym">Agrilus marcopoli</name>
    <dbReference type="NCBI Taxonomy" id="224129"/>
    <lineage>
        <taxon>Eukaryota</taxon>
        <taxon>Metazoa</taxon>
        <taxon>Ecdysozoa</taxon>
        <taxon>Arthropoda</taxon>
        <taxon>Hexapoda</taxon>
        <taxon>Insecta</taxon>
        <taxon>Pterygota</taxon>
        <taxon>Neoptera</taxon>
        <taxon>Endopterygota</taxon>
        <taxon>Coleoptera</taxon>
        <taxon>Polyphaga</taxon>
        <taxon>Elateriformia</taxon>
        <taxon>Buprestoidea</taxon>
        <taxon>Buprestidae</taxon>
        <taxon>Agrilinae</taxon>
        <taxon>Agrilus</taxon>
    </lineage>
</organism>
<evidence type="ECO:0000256" key="6">
    <source>
        <dbReference type="ARBA" id="ARBA00022679"/>
    </source>
</evidence>
<dbReference type="GO" id="GO:0032259">
    <property type="term" value="P:methylation"/>
    <property type="evidence" value="ECO:0007669"/>
    <property type="project" value="UniProtKB-KW"/>
</dbReference>
<evidence type="ECO:0000256" key="1">
    <source>
        <dbReference type="ARBA" id="ARBA00004123"/>
    </source>
</evidence>
<dbReference type="GO" id="GO:0000978">
    <property type="term" value="F:RNA polymerase II cis-regulatory region sequence-specific DNA binding"/>
    <property type="evidence" value="ECO:0007669"/>
    <property type="project" value="TreeGrafter"/>
</dbReference>
<feature type="region of interest" description="Disordered" evidence="23">
    <location>
        <begin position="1428"/>
        <end position="1476"/>
    </location>
</feature>
<sequence>MNSNAIEQNMRQDNMDDAAVTSAGDFDPHNIREEEFELHTTFIAPDLPVDPGTPNRAEATLPRNLVLKPSQALSDAQGVWSTGYIPRGTRFGPLVGEIYAKDAVPSSANRKYFWRIYKDNELFYYIDGYDTSKANWMRYVNPAYSSESQNLIACQYKMNIYFYTIKPILPNQELLVWYCKEFAERLNYPLTGEQMLQRIRQQVQQSSEVITVSTVIDSVSSGKDGAYEHQLTPTDGSVRSDEGYHSHGYHDDAFTPPEDSSDSDSENNYVLDFSKKTNSKETTVIKQSPLSPEAQKNEYRKVKIKITKAYHYKSNKNVESDHESEKDLTHGDTNVVEVTTLVPRIVTPPNTVIVLDSPPPEVPNNKPFYEPEVKTQTIITRYTPPSSSILENILLRNRTDSNNNNNDSNQRQPDATPPPSSPTEMAYSYKKSHRYGAMPCSPDSSSNLAVSNAPMSTSPGLLKNHSPSPVPSSATIYVSHTNDGYNNHVQPANYYSIYPSSNGIIHTNITTATPTSTYSPPISTNYVGSHHPTSTNLIIPSSHIITSNLTHHLLTPLTPPQHGNGKLSPTHSMSPDRGMSSRSVSPQHPNSSIASRGYRSLPYPLKKKDGKMHYECNVCCKTFGQLSNLKVHLRTHSGERPFKCNVCTKSFTQLAHLQKHHLVHTGERPHECGICKKRFSSTSNLKTHLRLHSGQKPYACDFCPAKFTQFVHLKLHKRLHTNERPYICQECGKNYISASGLRTHWKTTSCRPNNIDEELHGETSPNGYYDYSSNDGSIGPVDSSKDIHEDQRDHFELHAQQSPPMTHGGGLMHSGLTKSLTPSTLQTGPQRLPPQTSHHPGKESRPSVIESSQPHIIECEIYAKDAVPSSANRKYFWRETINLLLLQDNMDDAAVTSAGDFDPHNIREEEFELHTTFIAPDLPVDPGTPNRAEATLPRNLVLKPSQALSDAQGVWSTGYIPRGTRFGPLVGEIYAKDAVPSSANRKYFWRIYKDNELFYYIDGYDTSKANWMRYVNPAYSSESQNLIACQYKMNIYFYTIKPILPNQELLVWYCKEFAERLNYPLTGEQMLQRIRQQVQQSSEVITVSTVIDSVSSGKDGAYEHQLTPTDGSVRSDEGYHSHGYHDDAFTPPEDSSDSDSENNYVLDFSKKTNSKETTVIKQSPLSPEAQKNEYRKVKIKITKAYHYKSNKNVESDHESEKDLTHGDTNVVEVTTLVPRIVTPPNTVIVLDSPPPEVPNNKPFYEPEVKTQTIITRYTPPSSSILENILLRNRTDSNNNNNDSNQRQPDATPPPSSPTEMAYSYKKSHRYGAMPCSPDSSSNLAVSNAPMSTSPGLLKNHSPSPVPSSATIYVSHTNDGYNNHVQPANYYSIYPSSNGIIHTNITTATPTSTYSPPISTNYVGSHHPTSTNLIIPSSHIITSNLTHHLLTPLTPPQHGNGKLSPTHSMSPDRGMSSRSVSPQHPNSSIASRGYRSLPYPLKKKDGKMHYECNVCCKTFGQLSNLKVHLRTHSGERPFKCNVCTKSFTQLAHLQKHHLVHTGERPHECGICKKRFSSTSNLKTHLRLHSGQKPYACDFCPAKFTQFVHLKLHKRLHTNERPYICQECGKNYISASGLRTHWKTTSCRPNNIDEELHGETSPNGYYDYSSNDGSIGPVDSSKDIHEDQRDHFELHAQQSPPMTHGGGLMHSGLTKSLTPSTLQTGPQRLPPQTSHHPGKESRPSVIESSQPHIIECT</sequence>
<keyword evidence="4" id="KW-0399">Innate immunity</keyword>
<feature type="domain" description="C2H2-type" evidence="24">
    <location>
        <begin position="1573"/>
        <end position="1600"/>
    </location>
</feature>
<evidence type="ECO:0000256" key="15">
    <source>
        <dbReference type="ARBA" id="ARBA00023130"/>
    </source>
</evidence>
<evidence type="ECO:0000256" key="13">
    <source>
        <dbReference type="ARBA" id="ARBA00023015"/>
    </source>
</evidence>
<keyword evidence="8" id="KW-0479">Metal-binding</keyword>
<feature type="domain" description="C2H2-type" evidence="24">
    <location>
        <begin position="642"/>
        <end position="669"/>
    </location>
</feature>
<dbReference type="GO" id="GO:0008276">
    <property type="term" value="F:protein methyltransferase activity"/>
    <property type="evidence" value="ECO:0007669"/>
    <property type="project" value="UniProtKB-ARBA"/>
</dbReference>
<keyword evidence="15" id="KW-1064">Adaptive immunity</keyword>
<evidence type="ECO:0000259" key="24">
    <source>
        <dbReference type="PROSITE" id="PS50157"/>
    </source>
</evidence>
<dbReference type="InterPro" id="IPR013087">
    <property type="entry name" value="Znf_C2H2_type"/>
</dbReference>
<evidence type="ECO:0000256" key="4">
    <source>
        <dbReference type="ARBA" id="ARBA00022588"/>
    </source>
</evidence>
<feature type="compositionally biased region" description="Basic and acidic residues" evidence="23">
    <location>
        <begin position="1113"/>
        <end position="1128"/>
    </location>
</feature>
<dbReference type="InterPro" id="IPR001214">
    <property type="entry name" value="SET_dom"/>
</dbReference>
<dbReference type="FunFam" id="3.30.160.60:FF:000833">
    <property type="entry name" value="PR domain zinc finger protein"/>
    <property type="match status" value="2"/>
</dbReference>
<feature type="region of interest" description="Disordered" evidence="23">
    <location>
        <begin position="1273"/>
        <end position="1349"/>
    </location>
</feature>
<evidence type="ECO:0000256" key="9">
    <source>
        <dbReference type="ARBA" id="ARBA00022737"/>
    </source>
</evidence>
<keyword evidence="2" id="KW-0678">Repressor</keyword>
<dbReference type="FunFam" id="2.170.270.10:FF:000019">
    <property type="entry name" value="PR domain zinc finger protein 1"/>
    <property type="match status" value="2"/>
</dbReference>
<evidence type="ECO:0000256" key="22">
    <source>
        <dbReference type="PROSITE-ProRule" id="PRU00042"/>
    </source>
</evidence>
<dbReference type="SUPFAM" id="SSF82199">
    <property type="entry name" value="SET domain"/>
    <property type="match status" value="2"/>
</dbReference>
<feature type="compositionally biased region" description="Polar residues" evidence="23">
    <location>
        <begin position="442"/>
        <end position="474"/>
    </location>
</feature>
<evidence type="ECO:0000256" key="7">
    <source>
        <dbReference type="ARBA" id="ARBA00022691"/>
    </source>
</evidence>
<evidence type="ECO:0000256" key="8">
    <source>
        <dbReference type="ARBA" id="ARBA00022723"/>
    </source>
</evidence>
<dbReference type="SMART" id="SM00317">
    <property type="entry name" value="SET"/>
    <property type="match status" value="2"/>
</dbReference>
<feature type="compositionally biased region" description="Polar residues" evidence="23">
    <location>
        <begin position="1317"/>
        <end position="1349"/>
    </location>
</feature>
<evidence type="ECO:0000256" key="11">
    <source>
        <dbReference type="ARBA" id="ARBA00022833"/>
    </source>
</evidence>
<dbReference type="GO" id="GO:0008757">
    <property type="term" value="F:S-adenosylmethionine-dependent methyltransferase activity"/>
    <property type="evidence" value="ECO:0007669"/>
    <property type="project" value="UniProtKB-ARBA"/>
</dbReference>
<evidence type="ECO:0000313" key="26">
    <source>
        <dbReference type="Proteomes" id="UP000192223"/>
    </source>
</evidence>
<dbReference type="CTD" id="38638"/>
<dbReference type="PROSITE" id="PS00028">
    <property type="entry name" value="ZINC_FINGER_C2H2_1"/>
    <property type="match status" value="8"/>
</dbReference>
<dbReference type="CDD" id="cd19187">
    <property type="entry name" value="PR-SET_PRDM1"/>
    <property type="match status" value="2"/>
</dbReference>
<feature type="region of interest" description="Disordered" evidence="23">
    <location>
        <begin position="800"/>
        <end position="851"/>
    </location>
</feature>
<gene>
    <name evidence="27" type="primary">LOC108736892</name>
</gene>